<gene>
    <name evidence="2" type="primary">LOC105979785</name>
</gene>
<protein>
    <submittedName>
        <fullName evidence="2">Zinc finger protein 304-like isoform X1</fullName>
    </submittedName>
</protein>
<proteinExistence type="predicted"/>
<name>A0AC55D931_ECHTE</name>
<organism evidence="1 2">
    <name type="scientific">Echinops telfairi</name>
    <name type="common">Lesser hedgehog tenrec</name>
    <dbReference type="NCBI Taxonomy" id="9371"/>
    <lineage>
        <taxon>Eukaryota</taxon>
        <taxon>Metazoa</taxon>
        <taxon>Chordata</taxon>
        <taxon>Craniata</taxon>
        <taxon>Vertebrata</taxon>
        <taxon>Euteleostomi</taxon>
        <taxon>Mammalia</taxon>
        <taxon>Eutheria</taxon>
        <taxon>Afrotheria</taxon>
        <taxon>Tenrecidae</taxon>
        <taxon>Tenrecinae</taxon>
        <taxon>Echinops</taxon>
    </lineage>
</organism>
<sequence>MEVALLEPAQGRVTFEDVAVYFSWKEWGLLDEAQRHLYRDVMLENFSLVASLGPVASNCSVVAQLKWDTEPWGLGRVDMSSTTAREAQRDPSSGGGCAAKEAFPEQGLSIGGSQLGTPKEGSCIQKARICDTCGPVLKEIWHLAEHQEKLPRRKAYTCKTCREGFWICATLYQHQKGHSGEKPLRWDKDKALLVKSFSVPLSEKPLTSKEFSVDVQDSHKPDLHKPTPPREGKPCRSTEYAKASPNRSSLRQHQEAHTGQKPFRCSDCGKVFLKAFTLLDHLISHAKERACGNVLSATSAHVNHQKSHIGGMSHVCNECGKAYSHLSLLKMHQKVHNGKTHHKCSECGKAFTRKHSLSQHWRIHTGERPYECSQCGKTFTRNFHVVRHQKVHNTAKPYECRQCRRVFSCASSFVQHQKIHTGERLHKCRECGKAFINSSHLARHQKVHNMERPYECKKCGKVFRQTSKLVLHQRIHTGEKPYKCNQCERAFSCPSNLVSHQRIHTGEKPYECSECGKAFSQSSALLQHQKVHTRERPYECSECGKAFSYSSNLAKHRKVHTQKRPYECGQCGKAFSESSILSQHQRVHTRERPYECNKCGKTFRFSSNFYKHLKVHIGKKAL</sequence>
<keyword evidence="1" id="KW-1185">Reference proteome</keyword>
<dbReference type="Proteomes" id="UP000694863">
    <property type="component" value="Unplaced"/>
</dbReference>
<dbReference type="RefSeq" id="XP_045148251.1">
    <property type="nucleotide sequence ID" value="XM_045292316.1"/>
</dbReference>
<accession>A0AC55D931</accession>
<evidence type="ECO:0000313" key="1">
    <source>
        <dbReference type="Proteomes" id="UP000694863"/>
    </source>
</evidence>
<reference evidence="2" key="1">
    <citation type="submission" date="2025-08" db="UniProtKB">
        <authorList>
            <consortium name="RefSeq"/>
        </authorList>
    </citation>
    <scope>IDENTIFICATION</scope>
</reference>
<evidence type="ECO:0000313" key="2">
    <source>
        <dbReference type="RefSeq" id="XP_045148251.1"/>
    </source>
</evidence>